<dbReference type="EMBL" id="BAAASD010000001">
    <property type="protein sequence ID" value="GAA2325555.1"/>
    <property type="molecule type" value="Genomic_DNA"/>
</dbReference>
<gene>
    <name evidence="1" type="ORF">GCM10010246_03460</name>
</gene>
<proteinExistence type="predicted"/>
<sequence length="114" mass="12952">MRCYWDEDDVWFYFEVDAEGWVTRQVELQGPELTPIAAASLAEWQQAHDAGRLDEYDSRFGFTAELPVSEWEGHDPEQLTSAEFEEVWGLPVCRSHPGPADLSAPRRLLGIISA</sequence>
<organism evidence="1 2">
    <name type="scientific">Streptomyces cuspidosporus</name>
    <dbReference type="NCBI Taxonomy" id="66882"/>
    <lineage>
        <taxon>Bacteria</taxon>
        <taxon>Bacillati</taxon>
        <taxon>Actinomycetota</taxon>
        <taxon>Actinomycetes</taxon>
        <taxon>Kitasatosporales</taxon>
        <taxon>Streptomycetaceae</taxon>
        <taxon>Streptomyces</taxon>
    </lineage>
</organism>
<comment type="caution">
    <text evidence="1">The sequence shown here is derived from an EMBL/GenBank/DDBJ whole genome shotgun (WGS) entry which is preliminary data.</text>
</comment>
<dbReference type="Proteomes" id="UP001500253">
    <property type="component" value="Unassembled WGS sequence"/>
</dbReference>
<name>A0ABN3FA83_9ACTN</name>
<accession>A0ABN3FA83</accession>
<evidence type="ECO:0000313" key="2">
    <source>
        <dbReference type="Proteomes" id="UP001500253"/>
    </source>
</evidence>
<reference evidence="1 2" key="1">
    <citation type="journal article" date="2019" name="Int. J. Syst. Evol. Microbiol.">
        <title>The Global Catalogue of Microorganisms (GCM) 10K type strain sequencing project: providing services to taxonomists for standard genome sequencing and annotation.</title>
        <authorList>
            <consortium name="The Broad Institute Genomics Platform"/>
            <consortium name="The Broad Institute Genome Sequencing Center for Infectious Disease"/>
            <person name="Wu L."/>
            <person name="Ma J."/>
        </authorList>
    </citation>
    <scope>NUCLEOTIDE SEQUENCE [LARGE SCALE GENOMIC DNA]</scope>
    <source>
        <strain evidence="1 2">JCM 4316</strain>
    </source>
</reference>
<evidence type="ECO:0000313" key="1">
    <source>
        <dbReference type="EMBL" id="GAA2325555.1"/>
    </source>
</evidence>
<protein>
    <submittedName>
        <fullName evidence="1">Uncharacterized protein</fullName>
    </submittedName>
</protein>
<keyword evidence="2" id="KW-1185">Reference proteome</keyword>